<organism evidence="2 3">
    <name type="scientific">Cryptosporangium phraense</name>
    <dbReference type="NCBI Taxonomy" id="2593070"/>
    <lineage>
        <taxon>Bacteria</taxon>
        <taxon>Bacillati</taxon>
        <taxon>Actinomycetota</taxon>
        <taxon>Actinomycetes</taxon>
        <taxon>Cryptosporangiales</taxon>
        <taxon>Cryptosporangiaceae</taxon>
        <taxon>Cryptosporangium</taxon>
    </lineage>
</organism>
<dbReference type="Pfam" id="PF12587">
    <property type="entry name" value="DUF3761"/>
    <property type="match status" value="1"/>
</dbReference>
<feature type="region of interest" description="Disordered" evidence="1">
    <location>
        <begin position="47"/>
        <end position="72"/>
    </location>
</feature>
<proteinExistence type="predicted"/>
<comment type="caution">
    <text evidence="2">The sequence shown here is derived from an EMBL/GenBank/DDBJ whole genome shotgun (WGS) entry which is preliminary data.</text>
</comment>
<evidence type="ECO:0000313" key="3">
    <source>
        <dbReference type="Proteomes" id="UP000317982"/>
    </source>
</evidence>
<protein>
    <submittedName>
        <fullName evidence="2">DUF3761 domain-containing protein</fullName>
    </submittedName>
</protein>
<dbReference type="Proteomes" id="UP000317982">
    <property type="component" value="Unassembled WGS sequence"/>
</dbReference>
<accession>A0A545AIG9</accession>
<feature type="compositionally biased region" description="Polar residues" evidence="1">
    <location>
        <begin position="110"/>
        <end position="120"/>
    </location>
</feature>
<reference evidence="2 3" key="1">
    <citation type="submission" date="2019-07" db="EMBL/GenBank/DDBJ databases">
        <title>Cryptosporangium phraense sp. nov., isolated from plant litter.</title>
        <authorList>
            <person name="Suriyachadkun C."/>
        </authorList>
    </citation>
    <scope>NUCLEOTIDE SEQUENCE [LARGE SCALE GENOMIC DNA]</scope>
    <source>
        <strain evidence="2 3">A-T 5661</strain>
    </source>
</reference>
<dbReference type="OrthoDB" id="4751721at2"/>
<dbReference type="InterPro" id="IPR022236">
    <property type="entry name" value="DUF3761"/>
</dbReference>
<gene>
    <name evidence="2" type="ORF">FL583_31540</name>
</gene>
<feature type="region of interest" description="Disordered" evidence="1">
    <location>
        <begin position="95"/>
        <end position="130"/>
    </location>
</feature>
<dbReference type="EMBL" id="VIRS01000030">
    <property type="protein sequence ID" value="TQS41124.1"/>
    <property type="molecule type" value="Genomic_DNA"/>
</dbReference>
<keyword evidence="3" id="KW-1185">Reference proteome</keyword>
<dbReference type="InParanoid" id="A0A545AIG9"/>
<sequence>MTGSRPPGDDADRLPVADLAVGGLAVQDLAVRNLAVQDLAVEGLPANEPVVVDPPTKRPAPGRTTAAARPPADDYSACGGDYYVNSNGNCVHRPGSEPARASAQCEDGSYSYSQHRQGTCSGHGGVRRWL</sequence>
<feature type="compositionally biased region" description="Low complexity" evidence="1">
    <location>
        <begin position="59"/>
        <end position="70"/>
    </location>
</feature>
<evidence type="ECO:0000313" key="2">
    <source>
        <dbReference type="EMBL" id="TQS41124.1"/>
    </source>
</evidence>
<dbReference type="AlphaFoldDB" id="A0A545AIG9"/>
<name>A0A545AIG9_9ACTN</name>
<evidence type="ECO:0000256" key="1">
    <source>
        <dbReference type="SAM" id="MobiDB-lite"/>
    </source>
</evidence>